<dbReference type="PANTHER" id="PTHR21521">
    <property type="entry name" value="AMUN, ISOFORM A"/>
    <property type="match status" value="1"/>
</dbReference>
<comment type="caution">
    <text evidence="1">The sequence shown here is derived from an EMBL/GenBank/DDBJ whole genome shotgun (WGS) entry which is preliminary data.</text>
</comment>
<dbReference type="AlphaFoldDB" id="A0AAV9F1Z7"/>
<dbReference type="EMBL" id="JAUJYO010000004">
    <property type="protein sequence ID" value="KAK1319214.1"/>
    <property type="molecule type" value="Genomic_DNA"/>
</dbReference>
<evidence type="ECO:0000313" key="2">
    <source>
        <dbReference type="Proteomes" id="UP001180020"/>
    </source>
</evidence>
<protein>
    <submittedName>
        <fullName evidence="1">Uncharacterized protein</fullName>
    </submittedName>
</protein>
<reference evidence="1" key="2">
    <citation type="submission" date="2023-06" db="EMBL/GenBank/DDBJ databases">
        <authorList>
            <person name="Ma L."/>
            <person name="Liu K.-W."/>
            <person name="Li Z."/>
            <person name="Hsiao Y.-Y."/>
            <person name="Qi Y."/>
            <person name="Fu T."/>
            <person name="Tang G."/>
            <person name="Zhang D."/>
            <person name="Sun W.-H."/>
            <person name="Liu D.-K."/>
            <person name="Li Y."/>
            <person name="Chen G.-Z."/>
            <person name="Liu X.-D."/>
            <person name="Liao X.-Y."/>
            <person name="Jiang Y.-T."/>
            <person name="Yu X."/>
            <person name="Hao Y."/>
            <person name="Huang J."/>
            <person name="Zhao X.-W."/>
            <person name="Ke S."/>
            <person name="Chen Y.-Y."/>
            <person name="Wu W.-L."/>
            <person name="Hsu J.-L."/>
            <person name="Lin Y.-F."/>
            <person name="Huang M.-D."/>
            <person name="Li C.-Y."/>
            <person name="Huang L."/>
            <person name="Wang Z.-W."/>
            <person name="Zhao X."/>
            <person name="Zhong W.-Y."/>
            <person name="Peng D.-H."/>
            <person name="Ahmad S."/>
            <person name="Lan S."/>
            <person name="Zhang J.-S."/>
            <person name="Tsai W.-C."/>
            <person name="Van De Peer Y."/>
            <person name="Liu Z.-J."/>
        </authorList>
    </citation>
    <scope>NUCLEOTIDE SEQUENCE</scope>
    <source>
        <strain evidence="1">CP</strain>
        <tissue evidence="1">Leaves</tissue>
    </source>
</reference>
<gene>
    <name evidence="1" type="ORF">QJS10_CPB04g01514</name>
</gene>
<sequence length="190" mass="20742">MEAHQRQVEVRVNEKKSIFETTHLVKITVLIRCRPRLLGFVSSLDETHVDSASKKAFASLPDLAKAVTELTVLKGVGPATASAVLAAYAPKVASFMSNEAMMAALGNTKDYTLKNYLAFAEKLQSKAKGRRCWLQQRWGVDARWWCLREVGRGVAAEVVVEGGCKCGGSDGGGLMDGAPLPRGRLHYYDD</sequence>
<reference evidence="1" key="1">
    <citation type="journal article" date="2023" name="Nat. Commun.">
        <title>Diploid and tetraploid genomes of Acorus and the evolution of monocots.</title>
        <authorList>
            <person name="Ma L."/>
            <person name="Liu K.W."/>
            <person name="Li Z."/>
            <person name="Hsiao Y.Y."/>
            <person name="Qi Y."/>
            <person name="Fu T."/>
            <person name="Tang G.D."/>
            <person name="Zhang D."/>
            <person name="Sun W.H."/>
            <person name="Liu D.K."/>
            <person name="Li Y."/>
            <person name="Chen G.Z."/>
            <person name="Liu X.D."/>
            <person name="Liao X.Y."/>
            <person name="Jiang Y.T."/>
            <person name="Yu X."/>
            <person name="Hao Y."/>
            <person name="Huang J."/>
            <person name="Zhao X.W."/>
            <person name="Ke S."/>
            <person name="Chen Y.Y."/>
            <person name="Wu W.L."/>
            <person name="Hsu J.L."/>
            <person name="Lin Y.F."/>
            <person name="Huang M.D."/>
            <person name="Li C.Y."/>
            <person name="Huang L."/>
            <person name="Wang Z.W."/>
            <person name="Zhao X."/>
            <person name="Zhong W.Y."/>
            <person name="Peng D.H."/>
            <person name="Ahmad S."/>
            <person name="Lan S."/>
            <person name="Zhang J.S."/>
            <person name="Tsai W.C."/>
            <person name="Van de Peer Y."/>
            <person name="Liu Z.J."/>
        </authorList>
    </citation>
    <scope>NUCLEOTIDE SEQUENCE</scope>
    <source>
        <strain evidence="1">CP</strain>
    </source>
</reference>
<keyword evidence="2" id="KW-1185">Reference proteome</keyword>
<name>A0AAV9F1Z7_ACOCL</name>
<evidence type="ECO:0000313" key="1">
    <source>
        <dbReference type="EMBL" id="KAK1319214.1"/>
    </source>
</evidence>
<accession>A0AAV9F1Z7</accession>
<dbReference type="Proteomes" id="UP001180020">
    <property type="component" value="Unassembled WGS sequence"/>
</dbReference>
<proteinExistence type="predicted"/>
<dbReference type="PANTHER" id="PTHR21521:SF0">
    <property type="entry name" value="AMUN, ISOFORM A"/>
    <property type="match status" value="1"/>
</dbReference>
<organism evidence="1 2">
    <name type="scientific">Acorus calamus</name>
    <name type="common">Sweet flag</name>
    <dbReference type="NCBI Taxonomy" id="4465"/>
    <lineage>
        <taxon>Eukaryota</taxon>
        <taxon>Viridiplantae</taxon>
        <taxon>Streptophyta</taxon>
        <taxon>Embryophyta</taxon>
        <taxon>Tracheophyta</taxon>
        <taxon>Spermatophyta</taxon>
        <taxon>Magnoliopsida</taxon>
        <taxon>Liliopsida</taxon>
        <taxon>Acoraceae</taxon>
        <taxon>Acorus</taxon>
    </lineage>
</organism>